<dbReference type="Pfam" id="PF09286">
    <property type="entry name" value="Pro-kuma_activ"/>
    <property type="match status" value="1"/>
</dbReference>
<accession>A0A4V2K8K9</accession>
<organism evidence="14 15">
    <name type="scientific">Dichomitus squalens</name>
    <dbReference type="NCBI Taxonomy" id="114155"/>
    <lineage>
        <taxon>Eukaryota</taxon>
        <taxon>Fungi</taxon>
        <taxon>Dikarya</taxon>
        <taxon>Basidiomycota</taxon>
        <taxon>Agaricomycotina</taxon>
        <taxon>Agaricomycetes</taxon>
        <taxon>Polyporales</taxon>
        <taxon>Polyporaceae</taxon>
        <taxon>Dichomitus</taxon>
    </lineage>
</organism>
<evidence type="ECO:0000313" key="15">
    <source>
        <dbReference type="Proteomes" id="UP000292082"/>
    </source>
</evidence>
<dbReference type="Pfam" id="PF00082">
    <property type="entry name" value="Peptidase_S8"/>
    <property type="match status" value="1"/>
</dbReference>
<proteinExistence type="predicted"/>
<feature type="domain" description="Peptidase S53" evidence="13">
    <location>
        <begin position="202"/>
        <end position="565"/>
    </location>
</feature>
<dbReference type="InterPro" id="IPR000209">
    <property type="entry name" value="Peptidase_S8/S53_dom"/>
</dbReference>
<dbReference type="Gene3D" id="3.40.50.200">
    <property type="entry name" value="Peptidase S8/S53 domain"/>
    <property type="match status" value="1"/>
</dbReference>
<dbReference type="PROSITE" id="PS51695">
    <property type="entry name" value="SEDOLISIN"/>
    <property type="match status" value="1"/>
</dbReference>
<dbReference type="CDD" id="cd04056">
    <property type="entry name" value="Peptidases_S53"/>
    <property type="match status" value="1"/>
</dbReference>
<dbReference type="SUPFAM" id="SSF52743">
    <property type="entry name" value="Subtilisin-like"/>
    <property type="match status" value="1"/>
</dbReference>
<comment type="function">
    <text evidence="2">Secreted tripeptidyl-peptidase which degrades proteins at acidic pHs and is involved in virulence.</text>
</comment>
<evidence type="ECO:0000256" key="2">
    <source>
        <dbReference type="ARBA" id="ARBA00002451"/>
    </source>
</evidence>
<evidence type="ECO:0000256" key="11">
    <source>
        <dbReference type="PROSITE-ProRule" id="PRU01032"/>
    </source>
</evidence>
<dbReference type="GO" id="GO:0046872">
    <property type="term" value="F:metal ion binding"/>
    <property type="evidence" value="ECO:0007669"/>
    <property type="project" value="UniProtKB-UniRule"/>
</dbReference>
<evidence type="ECO:0000256" key="4">
    <source>
        <dbReference type="ARBA" id="ARBA00012462"/>
    </source>
</evidence>
<gene>
    <name evidence="14" type="ORF">BD310DRAFT_947379</name>
</gene>
<dbReference type="InterPro" id="IPR050819">
    <property type="entry name" value="Tripeptidyl-peptidase_I"/>
</dbReference>
<feature type="active site" description="Charge relay system" evidence="11">
    <location>
        <position position="480"/>
    </location>
</feature>
<keyword evidence="6 11" id="KW-0479">Metal-binding</keyword>
<dbReference type="AlphaFoldDB" id="A0A4V2K8K9"/>
<dbReference type="PANTHER" id="PTHR14218:SF15">
    <property type="entry name" value="TRIPEPTIDYL-PEPTIDASE 1"/>
    <property type="match status" value="1"/>
</dbReference>
<dbReference type="GO" id="GO:0004252">
    <property type="term" value="F:serine-type endopeptidase activity"/>
    <property type="evidence" value="ECO:0007669"/>
    <property type="project" value="UniProtKB-UniRule"/>
</dbReference>
<evidence type="ECO:0000256" key="6">
    <source>
        <dbReference type="ARBA" id="ARBA00022723"/>
    </source>
</evidence>
<name>A0A4V2K8K9_9APHY</name>
<dbReference type="SMART" id="SM00944">
    <property type="entry name" value="Pro-kuma_activ"/>
    <property type="match status" value="1"/>
</dbReference>
<dbReference type="GO" id="GO:0006508">
    <property type="term" value="P:proteolysis"/>
    <property type="evidence" value="ECO:0007669"/>
    <property type="project" value="UniProtKB-KW"/>
</dbReference>
<feature type="active site" description="Charge relay system" evidence="11">
    <location>
        <position position="274"/>
    </location>
</feature>
<comment type="cofactor">
    <cofactor evidence="11">
        <name>Ca(2+)</name>
        <dbReference type="ChEBI" id="CHEBI:29108"/>
    </cofactor>
    <text evidence="11">Binds 1 Ca(2+) ion per subunit.</text>
</comment>
<evidence type="ECO:0000256" key="5">
    <source>
        <dbReference type="ARBA" id="ARBA00022670"/>
    </source>
</evidence>
<feature type="binding site" evidence="11">
    <location>
        <position position="523"/>
    </location>
    <ligand>
        <name>Ca(2+)</name>
        <dbReference type="ChEBI" id="CHEBI:29108"/>
    </ligand>
</feature>
<dbReference type="CDD" id="cd11377">
    <property type="entry name" value="Pro-peptidase_S53"/>
    <property type="match status" value="1"/>
</dbReference>
<evidence type="ECO:0000256" key="8">
    <source>
        <dbReference type="ARBA" id="ARBA00022825"/>
    </source>
</evidence>
<dbReference type="InterPro" id="IPR015366">
    <property type="entry name" value="S53_propep"/>
</dbReference>
<comment type="subcellular location">
    <subcellularLocation>
        <location evidence="3">Secreted</location>
        <location evidence="3">Extracellular space</location>
    </subcellularLocation>
</comment>
<reference evidence="14 15" key="1">
    <citation type="submission" date="2019-01" db="EMBL/GenBank/DDBJ databases">
        <title>Draft genome sequences of three monokaryotic isolates of the white-rot basidiomycete fungus Dichomitus squalens.</title>
        <authorList>
            <consortium name="DOE Joint Genome Institute"/>
            <person name="Lopez S.C."/>
            <person name="Andreopoulos B."/>
            <person name="Pangilinan J."/>
            <person name="Lipzen A."/>
            <person name="Riley R."/>
            <person name="Ahrendt S."/>
            <person name="Ng V."/>
            <person name="Barry K."/>
            <person name="Daum C."/>
            <person name="Grigoriev I.V."/>
            <person name="Hilden K.S."/>
            <person name="Makela M.R."/>
            <person name="de Vries R.P."/>
        </authorList>
    </citation>
    <scope>NUCLEOTIDE SEQUENCE [LARGE SCALE GENOMIC DNA]</scope>
    <source>
        <strain evidence="14 15">CBS 464.89</strain>
    </source>
</reference>
<evidence type="ECO:0000256" key="3">
    <source>
        <dbReference type="ARBA" id="ARBA00004239"/>
    </source>
</evidence>
<feature type="active site" description="Charge relay system" evidence="11">
    <location>
        <position position="278"/>
    </location>
</feature>
<dbReference type="STRING" id="114155.A0A4V2K8K9"/>
<comment type="catalytic activity">
    <reaction evidence="1">
        <text>Release of an N-terminal tripeptide from a polypeptide.</text>
        <dbReference type="EC" id="3.4.14.10"/>
    </reaction>
</comment>
<dbReference type="Proteomes" id="UP000292082">
    <property type="component" value="Unassembled WGS sequence"/>
</dbReference>
<keyword evidence="9 11" id="KW-0106">Calcium</keyword>
<keyword evidence="8 11" id="KW-0720">Serine protease</keyword>
<feature type="chain" id="PRO_5021032667" description="tripeptidyl-peptidase II" evidence="12">
    <location>
        <begin position="18"/>
        <end position="602"/>
    </location>
</feature>
<keyword evidence="5 11" id="KW-0645">Protease</keyword>
<evidence type="ECO:0000256" key="12">
    <source>
        <dbReference type="SAM" id="SignalP"/>
    </source>
</evidence>
<dbReference type="EMBL" id="ML145105">
    <property type="protein sequence ID" value="TBU60438.1"/>
    <property type="molecule type" value="Genomic_DNA"/>
</dbReference>
<keyword evidence="12" id="KW-0732">Signal</keyword>
<evidence type="ECO:0000256" key="10">
    <source>
        <dbReference type="ARBA" id="ARBA00023145"/>
    </source>
</evidence>
<evidence type="ECO:0000259" key="13">
    <source>
        <dbReference type="PROSITE" id="PS51695"/>
    </source>
</evidence>
<keyword evidence="7 11" id="KW-0378">Hydrolase</keyword>
<dbReference type="SUPFAM" id="SSF54897">
    <property type="entry name" value="Protease propeptides/inhibitors"/>
    <property type="match status" value="1"/>
</dbReference>
<dbReference type="PANTHER" id="PTHR14218">
    <property type="entry name" value="PROTEASE S8 TRIPEPTIDYL PEPTIDASE I CLN2"/>
    <property type="match status" value="1"/>
</dbReference>
<dbReference type="InterPro" id="IPR036852">
    <property type="entry name" value="Peptidase_S8/S53_dom_sf"/>
</dbReference>
<dbReference type="GO" id="GO:0008240">
    <property type="term" value="F:tripeptidyl-peptidase activity"/>
    <property type="evidence" value="ECO:0007669"/>
    <property type="project" value="UniProtKB-EC"/>
</dbReference>
<keyword evidence="15" id="KW-1185">Reference proteome</keyword>
<feature type="binding site" evidence="11">
    <location>
        <position position="543"/>
    </location>
    <ligand>
        <name>Ca(2+)</name>
        <dbReference type="ChEBI" id="CHEBI:29108"/>
    </ligand>
</feature>
<feature type="signal peptide" evidence="12">
    <location>
        <begin position="1"/>
        <end position="17"/>
    </location>
</feature>
<feature type="binding site" evidence="11">
    <location>
        <position position="545"/>
    </location>
    <ligand>
        <name>Ca(2+)</name>
        <dbReference type="ChEBI" id="CHEBI:29108"/>
    </ligand>
</feature>
<evidence type="ECO:0000256" key="1">
    <source>
        <dbReference type="ARBA" id="ARBA00001910"/>
    </source>
</evidence>
<evidence type="ECO:0000313" key="14">
    <source>
        <dbReference type="EMBL" id="TBU60438.1"/>
    </source>
</evidence>
<protein>
    <recommendedName>
        <fullName evidence="4">tripeptidyl-peptidase II</fullName>
        <ecNumber evidence="4">3.4.14.10</ecNumber>
    </recommendedName>
</protein>
<evidence type="ECO:0000256" key="7">
    <source>
        <dbReference type="ARBA" id="ARBA00022801"/>
    </source>
</evidence>
<keyword evidence="10" id="KW-0865">Zymogen</keyword>
<feature type="binding site" evidence="11">
    <location>
        <position position="522"/>
    </location>
    <ligand>
        <name>Ca(2+)</name>
        <dbReference type="ChEBI" id="CHEBI:29108"/>
    </ligand>
</feature>
<dbReference type="InterPro" id="IPR030400">
    <property type="entry name" value="Sedolisin_dom"/>
</dbReference>
<dbReference type="EC" id="3.4.14.10" evidence="4"/>
<evidence type="ECO:0000256" key="9">
    <source>
        <dbReference type="ARBA" id="ARBA00022837"/>
    </source>
</evidence>
<sequence>MLAAGLLFPSLISHVLGGAVPRSDLIPRSQLPSIPSGYSPSELWVPGDDVIRLTVGVPPKDASSLHATLLDVSDPSSSNYGRHLTKDEVAQLSSPDPESVKAITDWLGCYGITPEQRSHSGDTLSIVVSSVRANALLAANFTAYTHNTTNTTIIRTLSYSLPAYLYDHIAFVYPTTQCVGLQLSSRRKTNQASAFSTSCTGVVTPKCLQALYGIPSLPANASGNSLYVSSLGGTGANPNDLQTFLTKYRPDILHGSFAVLPITESQNTDAGDDEGNCDTQYTVGLATNVPVTYVVAGDKENGVLMSDLLDTANFLLSLEKPPLVLTTSYVFDEPAADDQDLQQMARAICNAYAQLGARGTSVIFAAGDGGAAGGMSASDGCGQKVFIPTFPSTCPYVTSVGSTDDISPEVAASFSSGGFSNLFPRPSYQDSAVNAFLDKQRNANAGLYNSSGRAYPDVATQGVDFAINVAGKGVGFSGTSASSPTFASIVALINDRLLASGKSPLGFLNPMLYSKGVAAFNDVTKGDNGDARCDAGGFNADTGWDAVTGLGTPDYDKLLDVVTGHSFNKLHSGAARVPSISRLLYTIIWMFTAVVVYRHIAH</sequence>
<dbReference type="GO" id="GO:0005576">
    <property type="term" value="C:extracellular region"/>
    <property type="evidence" value="ECO:0007669"/>
    <property type="project" value="UniProtKB-SubCell"/>
</dbReference>